<dbReference type="InterPro" id="IPR052758">
    <property type="entry name" value="SRC_co-chaperone"/>
</dbReference>
<keyword evidence="2" id="KW-0812">Transmembrane</keyword>
<reference evidence="4" key="1">
    <citation type="submission" date="2016-10" db="EMBL/GenBank/DDBJ databases">
        <authorList>
            <person name="Varghese N."/>
            <person name="Submissions S."/>
        </authorList>
    </citation>
    <scope>NUCLEOTIDE SEQUENCE [LARGE SCALE GENOMIC DNA]</scope>
    <source>
        <strain evidence="4">DSM 22619</strain>
    </source>
</reference>
<feature type="region of interest" description="Disordered" evidence="1">
    <location>
        <begin position="432"/>
        <end position="478"/>
    </location>
</feature>
<evidence type="ECO:0000256" key="1">
    <source>
        <dbReference type="SAM" id="MobiDB-lite"/>
    </source>
</evidence>
<dbReference type="PANTHER" id="PTHR44200:SF1">
    <property type="entry name" value="DNAJ HOMOLOG SUBFAMILY C MEMBER 7"/>
    <property type="match status" value="1"/>
</dbReference>
<keyword evidence="4" id="KW-1185">Reference proteome</keyword>
<dbReference type="InterPro" id="IPR011990">
    <property type="entry name" value="TPR-like_helical_dom_sf"/>
</dbReference>
<gene>
    <name evidence="3" type="ORF">SAMN04487824_11150</name>
</gene>
<feature type="transmembrane region" description="Helical" evidence="2">
    <location>
        <begin position="309"/>
        <end position="329"/>
    </location>
</feature>
<sequence length="478" mass="49710">MNQQAYEAGKNAYKQGDLATAVAQLTAAKAPGEVSGAIDHLLGNCLMKLGRFTEAANSYADALRDVNYGHSGALACNRGRALIAAGKPQEAIASLTLAVKDEDYATPYKAYTALGNAYMRVGNVRDAGVAYRNAAIDEKNPDPSSALRSLGGCFMQMGRAVDAVEAYRTALDFSSPQNSQNAIYGDLGLAYVAANRMTEAVDAFNRATADGSYTLRPEAQAAYDAAKKAVSAISDGGPSETDAFLAAAGYGTGAAIDPLDPTGQTGEFMPSPEDTGFFSVKEEDLVAQDKKARKERKVRRKKSHRGLKVFLTILIILLIAAGAAGFAYYRGYGFPTQQSVVEDLFEAGASGKDISPYLESGLSSDERAQVRSLLPTGSSSVSIDGLDKSMSKSTAMVTVTLSAGGEQSYKISLVRDGISWKVKSVAPVYASGDGKDASVSDTSTSASGTTAQNSGTDVSTSDASASEGASTGTISTGE</sequence>
<dbReference type="AlphaFoldDB" id="A0A1G6L2R4"/>
<dbReference type="SUPFAM" id="SSF48452">
    <property type="entry name" value="TPR-like"/>
    <property type="match status" value="1"/>
</dbReference>
<evidence type="ECO:0000313" key="4">
    <source>
        <dbReference type="Proteomes" id="UP000198528"/>
    </source>
</evidence>
<evidence type="ECO:0000256" key="2">
    <source>
        <dbReference type="SAM" id="Phobius"/>
    </source>
</evidence>
<dbReference type="Pfam" id="PF13432">
    <property type="entry name" value="TPR_16"/>
    <property type="match status" value="2"/>
</dbReference>
<feature type="compositionally biased region" description="Low complexity" evidence="1">
    <location>
        <begin position="439"/>
        <end position="456"/>
    </location>
</feature>
<keyword evidence="2" id="KW-0472">Membrane</keyword>
<organism evidence="3 4">
    <name type="scientific">Parafannyhessea umbonata</name>
    <dbReference type="NCBI Taxonomy" id="604330"/>
    <lineage>
        <taxon>Bacteria</taxon>
        <taxon>Bacillati</taxon>
        <taxon>Actinomycetota</taxon>
        <taxon>Coriobacteriia</taxon>
        <taxon>Coriobacteriales</taxon>
        <taxon>Atopobiaceae</taxon>
        <taxon>Parafannyhessea</taxon>
    </lineage>
</organism>
<protein>
    <submittedName>
        <fullName evidence="3">Tetratricopeptide repeat-containing protein</fullName>
    </submittedName>
</protein>
<dbReference type="Proteomes" id="UP000198528">
    <property type="component" value="Unassembled WGS sequence"/>
</dbReference>
<proteinExistence type="predicted"/>
<dbReference type="STRING" id="604330.SAMN04489857_0978"/>
<evidence type="ECO:0000313" key="3">
    <source>
        <dbReference type="EMBL" id="SDC37358.1"/>
    </source>
</evidence>
<accession>A0A1G6L2R4</accession>
<dbReference type="InterPro" id="IPR019734">
    <property type="entry name" value="TPR_rpt"/>
</dbReference>
<dbReference type="RefSeq" id="WP_090846539.1">
    <property type="nucleotide sequence ID" value="NZ_FMZL01000011.1"/>
</dbReference>
<dbReference type="SMART" id="SM00028">
    <property type="entry name" value="TPR"/>
    <property type="match status" value="4"/>
</dbReference>
<dbReference type="Gene3D" id="1.25.40.10">
    <property type="entry name" value="Tetratricopeptide repeat domain"/>
    <property type="match status" value="2"/>
</dbReference>
<name>A0A1G6L2R4_9ACTN</name>
<keyword evidence="2" id="KW-1133">Transmembrane helix</keyword>
<dbReference type="EMBL" id="FMZL01000011">
    <property type="protein sequence ID" value="SDC37358.1"/>
    <property type="molecule type" value="Genomic_DNA"/>
</dbReference>
<feature type="compositionally biased region" description="Polar residues" evidence="1">
    <location>
        <begin position="457"/>
        <end position="478"/>
    </location>
</feature>
<dbReference type="PANTHER" id="PTHR44200">
    <property type="entry name" value="DNAJ HOMOLOG SUBFAMILY C MEMBER 7"/>
    <property type="match status" value="1"/>
</dbReference>